<protein>
    <recommendedName>
        <fullName evidence="2">DUF3847 domain-containing protein</fullName>
    </recommendedName>
</protein>
<evidence type="ECO:0008006" key="2">
    <source>
        <dbReference type="Google" id="ProtNLM"/>
    </source>
</evidence>
<dbReference type="Pfam" id="PF12958">
    <property type="entry name" value="DUF3847"/>
    <property type="match status" value="1"/>
</dbReference>
<reference evidence="1" key="2">
    <citation type="submission" date="2009-12" db="EMBL/GenBank/DDBJ databases">
        <authorList>
            <person name="Summers A.O."/>
            <person name="Shearer J."/>
            <person name="Wireman J."/>
        </authorList>
    </citation>
    <scope>NUCLEOTIDE SEQUENCE</scope>
    <source>
        <strain evidence="1">CDC25</strain>
        <plasmid evidence="1">SAP018A</plasmid>
    </source>
</reference>
<reference evidence="1" key="1">
    <citation type="submission" date="2009-08" db="EMBL/GenBank/DDBJ databases">
        <authorList>
            <person name="Gill J."/>
            <person name="Borman J."/>
            <person name="Shetty J."/>
            <person name="Hostetler J."/>
            <person name="Durkin S."/>
            <person name="Montgomery B."/>
        </authorList>
    </citation>
    <scope>NUCLEOTIDE SEQUENCE</scope>
    <source>
        <strain evidence="1">CDC25</strain>
        <plasmid evidence="1">SAP018A</plasmid>
    </source>
</reference>
<dbReference type="InterPro" id="IPR024215">
    <property type="entry name" value="DUF3847"/>
</dbReference>
<dbReference type="EMBL" id="GQ900383">
    <property type="protein sequence ID" value="ADA61507.1"/>
    <property type="molecule type" value="Genomic_DNA"/>
</dbReference>
<evidence type="ECO:0000313" key="1">
    <source>
        <dbReference type="EMBL" id="ADA61507.1"/>
    </source>
</evidence>
<accession>D2J6M7</accession>
<sequence length="84" mass="10021">MDDFKHLKKTNAAIEKAELRKNRIKNLDRKERAHRLIRKGAMLEKYFECEHLSPDETEELLKIYSNYINTNKPNKYKKKGSVAK</sequence>
<organism evidence="1">
    <name type="scientific">Staphylococcus sp. CDC25</name>
    <dbReference type="NCBI Taxonomy" id="678600"/>
    <lineage>
        <taxon>Bacteria</taxon>
        <taxon>Bacillati</taxon>
        <taxon>Bacillota</taxon>
        <taxon>Bacilli</taxon>
        <taxon>Bacillales</taxon>
        <taxon>Staphylococcaceae</taxon>
        <taxon>Staphylococcus</taxon>
    </lineage>
</organism>
<geneLocation type="plasmid" evidence="1">
    <name>SAP018A</name>
</geneLocation>
<dbReference type="AlphaFoldDB" id="D2J6M7"/>
<name>D2J6M7_9STAP</name>
<proteinExistence type="predicted"/>
<gene>
    <name evidence="1" type="ORF">SAP018A_012</name>
</gene>
<dbReference type="RefSeq" id="WP_012818269.1">
    <property type="nucleotide sequence ID" value="NC_013387.1"/>
</dbReference>
<keyword evidence="1" id="KW-0614">Plasmid</keyword>